<evidence type="ECO:0008006" key="3">
    <source>
        <dbReference type="Google" id="ProtNLM"/>
    </source>
</evidence>
<dbReference type="AlphaFoldDB" id="A0AAV4W0F5"/>
<proteinExistence type="predicted"/>
<reference evidence="1 2" key="1">
    <citation type="submission" date="2021-06" db="EMBL/GenBank/DDBJ databases">
        <title>Caerostris extrusa draft genome.</title>
        <authorList>
            <person name="Kono N."/>
            <person name="Arakawa K."/>
        </authorList>
    </citation>
    <scope>NUCLEOTIDE SEQUENCE [LARGE SCALE GENOMIC DNA]</scope>
</reference>
<gene>
    <name evidence="1" type="ORF">CEXT_311</name>
</gene>
<comment type="caution">
    <text evidence="1">The sequence shown here is derived from an EMBL/GenBank/DDBJ whole genome shotgun (WGS) entry which is preliminary data.</text>
</comment>
<dbReference type="EMBL" id="BPLR01015333">
    <property type="protein sequence ID" value="GIY75389.1"/>
    <property type="molecule type" value="Genomic_DNA"/>
</dbReference>
<sequence length="80" mass="9085">MEGEGVSSCKRFLEPPFPDGVFHAQMHNASVNPIVFCELVSLTCDHRNAWCRYQFRKGSCQIFLTEAGKNRGLDTVYGMR</sequence>
<evidence type="ECO:0000313" key="1">
    <source>
        <dbReference type="EMBL" id="GIY75389.1"/>
    </source>
</evidence>
<evidence type="ECO:0000313" key="2">
    <source>
        <dbReference type="Proteomes" id="UP001054945"/>
    </source>
</evidence>
<protein>
    <recommendedName>
        <fullName evidence="3">Apple domain-containing protein</fullName>
    </recommendedName>
</protein>
<accession>A0AAV4W0F5</accession>
<dbReference type="Proteomes" id="UP001054945">
    <property type="component" value="Unassembled WGS sequence"/>
</dbReference>
<name>A0AAV4W0F5_CAEEX</name>
<organism evidence="1 2">
    <name type="scientific">Caerostris extrusa</name>
    <name type="common">Bark spider</name>
    <name type="synonym">Caerostris bankana</name>
    <dbReference type="NCBI Taxonomy" id="172846"/>
    <lineage>
        <taxon>Eukaryota</taxon>
        <taxon>Metazoa</taxon>
        <taxon>Ecdysozoa</taxon>
        <taxon>Arthropoda</taxon>
        <taxon>Chelicerata</taxon>
        <taxon>Arachnida</taxon>
        <taxon>Araneae</taxon>
        <taxon>Araneomorphae</taxon>
        <taxon>Entelegynae</taxon>
        <taxon>Araneoidea</taxon>
        <taxon>Araneidae</taxon>
        <taxon>Caerostris</taxon>
    </lineage>
</organism>
<keyword evidence="2" id="KW-1185">Reference proteome</keyword>